<dbReference type="PANTHER" id="PTHR10824:SF36">
    <property type="entry name" value="ACYL-COA THIOESTERASE 17-RELATED"/>
    <property type="match status" value="1"/>
</dbReference>
<evidence type="ECO:0000256" key="1">
    <source>
        <dbReference type="ARBA" id="ARBA00006538"/>
    </source>
</evidence>
<dbReference type="STRING" id="244447.ENSCSEP00000006737"/>
<dbReference type="AlphaFoldDB" id="A0A3P8UWJ4"/>
<dbReference type="SUPFAM" id="SSF53474">
    <property type="entry name" value="alpha/beta-Hydrolases"/>
    <property type="match status" value="1"/>
</dbReference>
<dbReference type="Ensembl" id="ENSCSET00000006816.1">
    <property type="protein sequence ID" value="ENSCSEP00000006742.1"/>
    <property type="gene ID" value="ENSCSEG00000004355.1"/>
</dbReference>
<dbReference type="GO" id="GO:0047617">
    <property type="term" value="F:fatty acyl-CoA hydrolase activity"/>
    <property type="evidence" value="ECO:0007669"/>
    <property type="project" value="TreeGrafter"/>
</dbReference>
<evidence type="ECO:0000256" key="2">
    <source>
        <dbReference type="PIRSR" id="PIRSR016521-1"/>
    </source>
</evidence>
<keyword evidence="3" id="KW-0472">Membrane</keyword>
<dbReference type="PIRSF" id="PIRSF016521">
    <property type="entry name" value="Acyl-CoA_hydro"/>
    <property type="match status" value="1"/>
</dbReference>
<proteinExistence type="inferred from homology"/>
<dbReference type="InterPro" id="IPR014940">
    <property type="entry name" value="BAAT_C"/>
</dbReference>
<name>A0A3P8UWJ4_CYNSE</name>
<dbReference type="Pfam" id="PF04775">
    <property type="entry name" value="Bile_Hydr_Trans"/>
    <property type="match status" value="1"/>
</dbReference>
<protein>
    <submittedName>
        <fullName evidence="6">Acyl-CoA thioesterase 17</fullName>
    </submittedName>
</protein>
<keyword evidence="3" id="KW-1133">Transmembrane helix</keyword>
<dbReference type="Gene3D" id="2.60.40.2240">
    <property type="entry name" value="Acyl-CoA thioester hydrolase/BAAT N-terminal domain"/>
    <property type="match status" value="1"/>
</dbReference>
<dbReference type="InterPro" id="IPR006862">
    <property type="entry name" value="Thio_Ohase/aa_AcTrfase"/>
</dbReference>
<dbReference type="InterPro" id="IPR029058">
    <property type="entry name" value="AB_hydrolase_fold"/>
</dbReference>
<feature type="active site" description="Charge relay system" evidence="2">
    <location>
        <position position="260"/>
    </location>
</feature>
<evidence type="ECO:0000259" key="4">
    <source>
        <dbReference type="Pfam" id="PF04775"/>
    </source>
</evidence>
<evidence type="ECO:0000259" key="5">
    <source>
        <dbReference type="Pfam" id="PF08840"/>
    </source>
</evidence>
<dbReference type="InterPro" id="IPR016662">
    <property type="entry name" value="Acyl-CoA_thioEstase_long-chain"/>
</dbReference>
<dbReference type="Gene3D" id="3.40.50.1820">
    <property type="entry name" value="alpha/beta hydrolase"/>
    <property type="match status" value="1"/>
</dbReference>
<dbReference type="Proteomes" id="UP000265120">
    <property type="component" value="Chromosome 8"/>
</dbReference>
<dbReference type="GO" id="GO:0006637">
    <property type="term" value="P:acyl-CoA metabolic process"/>
    <property type="evidence" value="ECO:0007669"/>
    <property type="project" value="InterPro"/>
</dbReference>
<feature type="transmembrane region" description="Helical" evidence="3">
    <location>
        <begin position="16"/>
        <end position="37"/>
    </location>
</feature>
<dbReference type="FunFam" id="3.40.50.1820:FF:000024">
    <property type="entry name" value="acyl-coenzyme A thioesterase 4"/>
    <property type="match status" value="1"/>
</dbReference>
<dbReference type="Pfam" id="PF08840">
    <property type="entry name" value="BAAT_C"/>
    <property type="match status" value="1"/>
</dbReference>
<feature type="active site" description="Charge relay system" evidence="2">
    <location>
        <position position="349"/>
    </location>
</feature>
<dbReference type="PANTHER" id="PTHR10824">
    <property type="entry name" value="ACYL-COENZYME A THIOESTERASE-RELATED"/>
    <property type="match status" value="1"/>
</dbReference>
<sequence length="447" mass="49688">MSDCVLVCNVFNTYIFLYRGLLIMLRALAPIISVAPVRAMMDERFSVLVENLPPAAPVTVQSHHYSDDQDDWEAYGHYISDHNGTVSVSKHLSFGGTYSGVEPMGLLWSMCPVPGSRMGLRLRKKDVCTPLVVNISVYSGHDGFRDKKPLASAITERWYMAPGVKRIEVNENGVRGTLFIPPGPGPFPGILDMWGGGGGLHEYRAALLASHGYTALALEYFKPGELQTANLKFQYFENAFRIIQDHPKVNPDSVGILGLSLGSSIALGLAAYSNIIKPRACVCIGANHTNGLEVHESKDGFINLEQAIVDENNHHIWRNIGLAMMRDPSNLVDVQRINCPVLLVSGQDDQNWPSVEMADDITQKMHDVGKAHQLTRIDYPDAGHLIEPPFSPHFRATNFMVKDKYKVIVLWGGQTKPHSDAQEDSWRKILVFFQQHLYSITSPKAKL</sequence>
<dbReference type="OMA" id="HDWEAYG"/>
<reference evidence="6 7" key="1">
    <citation type="journal article" date="2014" name="Nat. Genet.">
        <title>Whole-genome sequence of a flatfish provides insights into ZW sex chromosome evolution and adaptation to a benthic lifestyle.</title>
        <authorList>
            <person name="Chen S."/>
            <person name="Zhang G."/>
            <person name="Shao C."/>
            <person name="Huang Q."/>
            <person name="Liu G."/>
            <person name="Zhang P."/>
            <person name="Song W."/>
            <person name="An N."/>
            <person name="Chalopin D."/>
            <person name="Volff J.N."/>
            <person name="Hong Y."/>
            <person name="Li Q."/>
            <person name="Sha Z."/>
            <person name="Zhou H."/>
            <person name="Xie M."/>
            <person name="Yu Q."/>
            <person name="Liu Y."/>
            <person name="Xiang H."/>
            <person name="Wang N."/>
            <person name="Wu K."/>
            <person name="Yang C."/>
            <person name="Zhou Q."/>
            <person name="Liao X."/>
            <person name="Yang L."/>
            <person name="Hu Q."/>
            <person name="Zhang J."/>
            <person name="Meng L."/>
            <person name="Jin L."/>
            <person name="Tian Y."/>
            <person name="Lian J."/>
            <person name="Yang J."/>
            <person name="Miao G."/>
            <person name="Liu S."/>
            <person name="Liang Z."/>
            <person name="Yan F."/>
            <person name="Li Y."/>
            <person name="Sun B."/>
            <person name="Zhang H."/>
            <person name="Zhang J."/>
            <person name="Zhu Y."/>
            <person name="Du M."/>
            <person name="Zhao Y."/>
            <person name="Schartl M."/>
            <person name="Tang Q."/>
            <person name="Wang J."/>
        </authorList>
    </citation>
    <scope>NUCLEOTIDE SEQUENCE</scope>
</reference>
<dbReference type="GeneTree" id="ENSGT01010000222336"/>
<evidence type="ECO:0000313" key="7">
    <source>
        <dbReference type="Proteomes" id="UP000265120"/>
    </source>
</evidence>
<feature type="domain" description="BAAT/Acyl-CoA thioester hydrolase C-terminal" evidence="5">
    <location>
        <begin position="232"/>
        <end position="438"/>
    </location>
</feature>
<evidence type="ECO:0000256" key="3">
    <source>
        <dbReference type="SAM" id="Phobius"/>
    </source>
</evidence>
<keyword evidence="7" id="KW-1185">Reference proteome</keyword>
<feature type="active site" description="Charge relay system" evidence="2">
    <location>
        <position position="384"/>
    </location>
</feature>
<feature type="domain" description="Acyl-CoA thioester hydrolase/bile acid-CoA amino acid N-acetyltransferase" evidence="4">
    <location>
        <begin position="42"/>
        <end position="171"/>
    </location>
</feature>
<keyword evidence="3" id="KW-0812">Transmembrane</keyword>
<organism evidence="6 7">
    <name type="scientific">Cynoglossus semilaevis</name>
    <name type="common">Tongue sole</name>
    <dbReference type="NCBI Taxonomy" id="244447"/>
    <lineage>
        <taxon>Eukaryota</taxon>
        <taxon>Metazoa</taxon>
        <taxon>Chordata</taxon>
        <taxon>Craniata</taxon>
        <taxon>Vertebrata</taxon>
        <taxon>Euteleostomi</taxon>
        <taxon>Actinopterygii</taxon>
        <taxon>Neopterygii</taxon>
        <taxon>Teleostei</taxon>
        <taxon>Neoteleostei</taxon>
        <taxon>Acanthomorphata</taxon>
        <taxon>Carangaria</taxon>
        <taxon>Pleuronectiformes</taxon>
        <taxon>Pleuronectoidei</taxon>
        <taxon>Cynoglossidae</taxon>
        <taxon>Cynoglossinae</taxon>
        <taxon>Cynoglossus</taxon>
    </lineage>
</organism>
<dbReference type="GO" id="GO:0006631">
    <property type="term" value="P:fatty acid metabolic process"/>
    <property type="evidence" value="ECO:0007669"/>
    <property type="project" value="TreeGrafter"/>
</dbReference>
<reference evidence="6" key="2">
    <citation type="submission" date="2025-05" db="UniProtKB">
        <authorList>
            <consortium name="Ensembl"/>
        </authorList>
    </citation>
    <scope>IDENTIFICATION</scope>
</reference>
<accession>A0A3P8UWJ4</accession>
<evidence type="ECO:0000313" key="6">
    <source>
        <dbReference type="Ensembl" id="ENSCSEP00000006742.1"/>
    </source>
</evidence>
<comment type="similarity">
    <text evidence="1">Belongs to the C/M/P thioester hydrolase family.</text>
</comment>
<dbReference type="FunFam" id="2.60.40.2240:FF:000002">
    <property type="entry name" value="Acyl-CoA thioesterase 18"/>
    <property type="match status" value="1"/>
</dbReference>
<dbReference type="InterPro" id="IPR042490">
    <property type="entry name" value="Thio_Ohase/BAAT_N"/>
</dbReference>
<dbReference type="Ensembl" id="ENSCSET00000006811.1">
    <property type="protein sequence ID" value="ENSCSEP00000006737.1"/>
    <property type="gene ID" value="ENSCSEG00000004355.1"/>
</dbReference>